<dbReference type="GO" id="GO:0005829">
    <property type="term" value="C:cytosol"/>
    <property type="evidence" value="ECO:0007669"/>
    <property type="project" value="TreeGrafter"/>
</dbReference>
<reference evidence="1" key="2">
    <citation type="submission" date="2025-09" db="UniProtKB">
        <authorList>
            <consortium name="Ensembl"/>
        </authorList>
    </citation>
    <scope>IDENTIFICATION</scope>
</reference>
<evidence type="ECO:0000313" key="1">
    <source>
        <dbReference type="Ensembl" id="ENSECRP00000031684.1"/>
    </source>
</evidence>
<dbReference type="PANTHER" id="PTHR35543:SF1">
    <property type="entry name" value="INTRAFLAGELLAR TRANSPORT-ASSOCIATED PROTEIN"/>
    <property type="match status" value="1"/>
</dbReference>
<dbReference type="GO" id="GO:0097731">
    <property type="term" value="C:9+0 non-motile cilium"/>
    <property type="evidence" value="ECO:0007669"/>
    <property type="project" value="TreeGrafter"/>
</dbReference>
<dbReference type="GO" id="GO:0007283">
    <property type="term" value="P:spermatogenesis"/>
    <property type="evidence" value="ECO:0007669"/>
    <property type="project" value="TreeGrafter"/>
</dbReference>
<keyword evidence="2" id="KW-1185">Reference proteome</keyword>
<accession>A0A8C4TFJ7</accession>
<dbReference type="GO" id="GO:0120160">
    <property type="term" value="F:intraciliary transport particle A binding"/>
    <property type="evidence" value="ECO:0007669"/>
    <property type="project" value="TreeGrafter"/>
</dbReference>
<dbReference type="GO" id="GO:0007340">
    <property type="term" value="P:acrosome reaction"/>
    <property type="evidence" value="ECO:0007669"/>
    <property type="project" value="TreeGrafter"/>
</dbReference>
<gene>
    <name evidence="1" type="primary">iftap</name>
</gene>
<proteinExistence type="predicted"/>
<reference evidence="1" key="1">
    <citation type="submission" date="2025-08" db="UniProtKB">
        <authorList>
            <consortium name="Ensembl"/>
        </authorList>
    </citation>
    <scope>IDENTIFICATION</scope>
</reference>
<dbReference type="GeneTree" id="ENSGT00390000013149"/>
<evidence type="ECO:0000313" key="2">
    <source>
        <dbReference type="Proteomes" id="UP000694620"/>
    </source>
</evidence>
<dbReference type="InterPro" id="IPR040028">
    <property type="entry name" value="IFTAP"/>
</dbReference>
<dbReference type="Ensembl" id="ENSECRT00000032355.1">
    <property type="protein sequence ID" value="ENSECRP00000031684.1"/>
    <property type="gene ID" value="ENSECRG00000021462.1"/>
</dbReference>
<dbReference type="Proteomes" id="UP000694620">
    <property type="component" value="Unassembled WGS sequence"/>
</dbReference>
<sequence>MPLNANYLRIMDHETIVLEALDLFCNSPEQTYEEFLNSFTHLSIGKDQKDRGAIGVMSDGKMKGRAEGSLVTISSAHEVSESQPDCDEVLLDSGVHTGCLSNGDLIMAENVKVDNYVDPDGSSSDDEDDFVLQAGRMLLPGEVEDNRQPYLPSFVHHTQLEICTSDSEHKQAASSTEVETDDVQSFCLDESFDYDSVLLSSKYSPGELWRS</sequence>
<organism evidence="1 2">
    <name type="scientific">Erpetoichthys calabaricus</name>
    <name type="common">Rope fish</name>
    <name type="synonym">Calamoichthys calabaricus</name>
    <dbReference type="NCBI Taxonomy" id="27687"/>
    <lineage>
        <taxon>Eukaryota</taxon>
        <taxon>Metazoa</taxon>
        <taxon>Chordata</taxon>
        <taxon>Craniata</taxon>
        <taxon>Vertebrata</taxon>
        <taxon>Euteleostomi</taxon>
        <taxon>Actinopterygii</taxon>
        <taxon>Polypteriformes</taxon>
        <taxon>Polypteridae</taxon>
        <taxon>Erpetoichthys</taxon>
    </lineage>
</organism>
<dbReference type="AlphaFoldDB" id="A0A8C4TFJ7"/>
<name>A0A8C4TFJ7_ERPCA</name>
<protein>
    <submittedName>
        <fullName evidence="1">Uncharacterized protein</fullName>
    </submittedName>
</protein>
<dbReference type="PANTHER" id="PTHR35543">
    <property type="entry name" value="PROTEIN C11ORF74"/>
    <property type="match status" value="1"/>
</dbReference>
<dbReference type="Pfam" id="PF17722">
    <property type="entry name" value="IFTAP"/>
    <property type="match status" value="1"/>
</dbReference>